<dbReference type="EMBL" id="JH159152">
    <property type="protein sequence ID" value="EGZ25404.1"/>
    <property type="molecule type" value="Genomic_DNA"/>
</dbReference>
<proteinExistence type="predicted"/>
<keyword evidence="2" id="KW-1185">Reference proteome</keyword>
<dbReference type="Proteomes" id="UP000002640">
    <property type="component" value="Unassembled WGS sequence"/>
</dbReference>
<sequence>ARAEQTRRNQKTQRAAIIVNFDFGDYVLRSQVDQKHNDKLLITWIGQYQIVGADEHYSACST</sequence>
<dbReference type="InParanoid" id="G4YSY5"/>
<dbReference type="RefSeq" id="XP_009520692.1">
    <property type="nucleotide sequence ID" value="XM_009522397.1"/>
</dbReference>
<name>G4YSY5_PHYSP</name>
<dbReference type="GeneID" id="20655331"/>
<dbReference type="KEGG" id="psoj:PHYSODRAFT_481147"/>
<evidence type="ECO:0000313" key="1">
    <source>
        <dbReference type="EMBL" id="EGZ25404.1"/>
    </source>
</evidence>
<evidence type="ECO:0000313" key="2">
    <source>
        <dbReference type="Proteomes" id="UP000002640"/>
    </source>
</evidence>
<dbReference type="AlphaFoldDB" id="G4YSY5"/>
<gene>
    <name evidence="1" type="ORF">PHYSODRAFT_481147</name>
</gene>
<reference evidence="1 2" key="1">
    <citation type="journal article" date="2006" name="Science">
        <title>Phytophthora genome sequences uncover evolutionary origins and mechanisms of pathogenesis.</title>
        <authorList>
            <person name="Tyler B.M."/>
            <person name="Tripathy S."/>
            <person name="Zhang X."/>
            <person name="Dehal P."/>
            <person name="Jiang R.H."/>
            <person name="Aerts A."/>
            <person name="Arredondo F.D."/>
            <person name="Baxter L."/>
            <person name="Bensasson D."/>
            <person name="Beynon J.L."/>
            <person name="Chapman J."/>
            <person name="Damasceno C.M."/>
            <person name="Dorrance A.E."/>
            <person name="Dou D."/>
            <person name="Dickerman A.W."/>
            <person name="Dubchak I.L."/>
            <person name="Garbelotto M."/>
            <person name="Gijzen M."/>
            <person name="Gordon S.G."/>
            <person name="Govers F."/>
            <person name="Grunwald N.J."/>
            <person name="Huang W."/>
            <person name="Ivors K.L."/>
            <person name="Jones R.W."/>
            <person name="Kamoun S."/>
            <person name="Krampis K."/>
            <person name="Lamour K.H."/>
            <person name="Lee M.K."/>
            <person name="McDonald W.H."/>
            <person name="Medina M."/>
            <person name="Meijer H.J."/>
            <person name="Nordberg E.K."/>
            <person name="Maclean D.J."/>
            <person name="Ospina-Giraldo M.D."/>
            <person name="Morris P.F."/>
            <person name="Phuntumart V."/>
            <person name="Putnam N.H."/>
            <person name="Rash S."/>
            <person name="Rose J.K."/>
            <person name="Sakihama Y."/>
            <person name="Salamov A.A."/>
            <person name="Savidor A."/>
            <person name="Scheuring C.F."/>
            <person name="Smith B.M."/>
            <person name="Sobral B.W."/>
            <person name="Terry A."/>
            <person name="Torto-Alalibo T.A."/>
            <person name="Win J."/>
            <person name="Xu Z."/>
            <person name="Zhang H."/>
            <person name="Grigoriev I.V."/>
            <person name="Rokhsar D.S."/>
            <person name="Boore J.L."/>
        </authorList>
    </citation>
    <scope>NUCLEOTIDE SEQUENCE [LARGE SCALE GENOMIC DNA]</scope>
    <source>
        <strain evidence="1 2">P6497</strain>
    </source>
</reference>
<feature type="non-terminal residue" evidence="1">
    <location>
        <position position="1"/>
    </location>
</feature>
<organism evidence="1 2">
    <name type="scientific">Phytophthora sojae (strain P6497)</name>
    <name type="common">Soybean stem and root rot agent</name>
    <name type="synonym">Phytophthora megasperma f. sp. glycines</name>
    <dbReference type="NCBI Taxonomy" id="1094619"/>
    <lineage>
        <taxon>Eukaryota</taxon>
        <taxon>Sar</taxon>
        <taxon>Stramenopiles</taxon>
        <taxon>Oomycota</taxon>
        <taxon>Peronosporomycetes</taxon>
        <taxon>Peronosporales</taxon>
        <taxon>Peronosporaceae</taxon>
        <taxon>Phytophthora</taxon>
    </lineage>
</organism>
<accession>G4YSY5</accession>
<protein>
    <submittedName>
        <fullName evidence="1">Uncharacterized protein</fullName>
    </submittedName>
</protein>